<protein>
    <recommendedName>
        <fullName evidence="3">F-box domain-containing protein</fullName>
    </recommendedName>
</protein>
<dbReference type="Proteomes" id="UP001446871">
    <property type="component" value="Unassembled WGS sequence"/>
</dbReference>
<dbReference type="InterPro" id="IPR036047">
    <property type="entry name" value="F-box-like_dom_sf"/>
</dbReference>
<reference evidence="1 2" key="1">
    <citation type="submission" date="2023-01" db="EMBL/GenBank/DDBJ databases">
        <title>Analysis of 21 Apiospora genomes using comparative genomics revels a genus with tremendous synthesis potential of carbohydrate active enzymes and secondary metabolites.</title>
        <authorList>
            <person name="Sorensen T."/>
        </authorList>
    </citation>
    <scope>NUCLEOTIDE SEQUENCE [LARGE SCALE GENOMIC DNA]</scope>
    <source>
        <strain evidence="1 2">CBS 83171</strain>
    </source>
</reference>
<dbReference type="EMBL" id="JAQQWM010000006">
    <property type="protein sequence ID" value="KAK8060648.1"/>
    <property type="molecule type" value="Genomic_DNA"/>
</dbReference>
<comment type="caution">
    <text evidence="1">The sequence shown here is derived from an EMBL/GenBank/DDBJ whole genome shotgun (WGS) entry which is preliminary data.</text>
</comment>
<evidence type="ECO:0000313" key="2">
    <source>
        <dbReference type="Proteomes" id="UP001446871"/>
    </source>
</evidence>
<dbReference type="SUPFAM" id="SSF81383">
    <property type="entry name" value="F-box domain"/>
    <property type="match status" value="1"/>
</dbReference>
<gene>
    <name evidence="1" type="ORF">PG996_010578</name>
</gene>
<keyword evidence="2" id="KW-1185">Reference proteome</keyword>
<accession>A0ABR1US28</accession>
<dbReference type="CDD" id="cd09917">
    <property type="entry name" value="F-box_SF"/>
    <property type="match status" value="1"/>
</dbReference>
<name>A0ABR1US28_9PEZI</name>
<organism evidence="1 2">
    <name type="scientific">Apiospora saccharicola</name>
    <dbReference type="NCBI Taxonomy" id="335842"/>
    <lineage>
        <taxon>Eukaryota</taxon>
        <taxon>Fungi</taxon>
        <taxon>Dikarya</taxon>
        <taxon>Ascomycota</taxon>
        <taxon>Pezizomycotina</taxon>
        <taxon>Sordariomycetes</taxon>
        <taxon>Xylariomycetidae</taxon>
        <taxon>Amphisphaeriales</taxon>
        <taxon>Apiosporaceae</taxon>
        <taxon>Apiospora</taxon>
    </lineage>
</organism>
<sequence length="131" mass="14991">MATNSNNESCEIAAQVNDSGSSTELSIFPHKIPQEVLDKILWYLHLYDFRNMAVTCKNLYEGLLPALYNEHTHTRALVYAARHGQMETLERMQKETPNMMVDTHPYDTETGSSGITFFITWPPSSRPRRPS</sequence>
<proteinExistence type="predicted"/>
<evidence type="ECO:0008006" key="3">
    <source>
        <dbReference type="Google" id="ProtNLM"/>
    </source>
</evidence>
<evidence type="ECO:0000313" key="1">
    <source>
        <dbReference type="EMBL" id="KAK8060648.1"/>
    </source>
</evidence>